<feature type="domain" description="CBS" evidence="3">
    <location>
        <begin position="132"/>
        <end position="186"/>
    </location>
</feature>
<dbReference type="InterPro" id="IPR000644">
    <property type="entry name" value="CBS_dom"/>
</dbReference>
<gene>
    <name evidence="4" type="ORF">ODE01S_21710</name>
</gene>
<dbReference type="Gene3D" id="3.10.580.10">
    <property type="entry name" value="CBS-domain"/>
    <property type="match status" value="1"/>
</dbReference>
<evidence type="ECO:0000256" key="2">
    <source>
        <dbReference type="PROSITE-ProRule" id="PRU00703"/>
    </source>
</evidence>
<dbReference type="InterPro" id="IPR051257">
    <property type="entry name" value="Diverse_CBS-Domain"/>
</dbReference>
<evidence type="ECO:0000313" key="5">
    <source>
        <dbReference type="Proteomes" id="UP000321827"/>
    </source>
</evidence>
<dbReference type="Proteomes" id="UP000321827">
    <property type="component" value="Unassembled WGS sequence"/>
</dbReference>
<sequence>MASSPLHDALLNTSFYSTARPGANAPEGKRYSEGAMKAVDIMTANPLTATKGETLWVAAERMSAHHYGGLPVVDEAGTYLGVLEMDDLLPKPENIPGAPDVIALQLFDKWVDEHSIHDFVQIYQEKRVEEVMRTEVPVLKPGDPLRVVLDKLIENLYRRMPVVDEEGRLVGIITRGDLLMLLMGRK</sequence>
<feature type="domain" description="CBS" evidence="3">
    <location>
        <begin position="42"/>
        <end position="101"/>
    </location>
</feature>
<organism evidence="4 5">
    <name type="scientific">Oceanithermus desulfurans NBRC 100063</name>
    <dbReference type="NCBI Taxonomy" id="1227550"/>
    <lineage>
        <taxon>Bacteria</taxon>
        <taxon>Thermotogati</taxon>
        <taxon>Deinococcota</taxon>
        <taxon>Deinococci</taxon>
        <taxon>Thermales</taxon>
        <taxon>Thermaceae</taxon>
        <taxon>Oceanithermus</taxon>
    </lineage>
</organism>
<keyword evidence="4" id="KW-0808">Transferase</keyword>
<dbReference type="AlphaFoldDB" id="A0A511RNS9"/>
<dbReference type="PROSITE" id="PS51371">
    <property type="entry name" value="CBS"/>
    <property type="match status" value="2"/>
</dbReference>
<reference evidence="4 5" key="1">
    <citation type="submission" date="2019-07" db="EMBL/GenBank/DDBJ databases">
        <title>Whole genome shotgun sequence of Oceanithermus desulfurans NBRC 100063.</title>
        <authorList>
            <person name="Hosoyama A."/>
            <person name="Uohara A."/>
            <person name="Ohji S."/>
            <person name="Ichikawa N."/>
        </authorList>
    </citation>
    <scope>NUCLEOTIDE SEQUENCE [LARGE SCALE GENOMIC DNA]</scope>
    <source>
        <strain evidence="4 5">NBRC 100063</strain>
    </source>
</reference>
<dbReference type="GO" id="GO:0016301">
    <property type="term" value="F:kinase activity"/>
    <property type="evidence" value="ECO:0007669"/>
    <property type="project" value="UniProtKB-KW"/>
</dbReference>
<dbReference type="InterPro" id="IPR046342">
    <property type="entry name" value="CBS_dom_sf"/>
</dbReference>
<dbReference type="Pfam" id="PF00571">
    <property type="entry name" value="CBS"/>
    <property type="match status" value="2"/>
</dbReference>
<comment type="caution">
    <text evidence="4">The sequence shown here is derived from an EMBL/GenBank/DDBJ whole genome shotgun (WGS) entry which is preliminary data.</text>
</comment>
<evidence type="ECO:0000313" key="4">
    <source>
        <dbReference type="EMBL" id="GEM90737.1"/>
    </source>
</evidence>
<dbReference type="PANTHER" id="PTHR43080:SF2">
    <property type="entry name" value="CBS DOMAIN-CONTAINING PROTEIN"/>
    <property type="match status" value="1"/>
</dbReference>
<dbReference type="SMART" id="SM00116">
    <property type="entry name" value="CBS"/>
    <property type="match status" value="2"/>
</dbReference>
<dbReference type="EMBL" id="BJXN01000020">
    <property type="protein sequence ID" value="GEM90737.1"/>
    <property type="molecule type" value="Genomic_DNA"/>
</dbReference>
<name>A0A511RNS9_9DEIN</name>
<evidence type="ECO:0000256" key="1">
    <source>
        <dbReference type="ARBA" id="ARBA00023122"/>
    </source>
</evidence>
<accession>A0A511RNS9</accession>
<dbReference type="PANTHER" id="PTHR43080">
    <property type="entry name" value="CBS DOMAIN-CONTAINING PROTEIN CBSX3, MITOCHONDRIAL"/>
    <property type="match status" value="1"/>
</dbReference>
<dbReference type="SUPFAM" id="SSF54631">
    <property type="entry name" value="CBS-domain pair"/>
    <property type="match status" value="1"/>
</dbReference>
<keyword evidence="1 2" id="KW-0129">CBS domain</keyword>
<evidence type="ECO:0000259" key="3">
    <source>
        <dbReference type="PROSITE" id="PS51371"/>
    </source>
</evidence>
<protein>
    <submittedName>
        <fullName evidence="4">Histidine kinase</fullName>
    </submittedName>
</protein>
<proteinExistence type="predicted"/>
<keyword evidence="4" id="KW-0418">Kinase</keyword>